<proteinExistence type="predicted"/>
<name>A0A562LUZ4_9BRAD</name>
<dbReference type="Proteomes" id="UP000317176">
    <property type="component" value="Unassembled WGS sequence"/>
</dbReference>
<evidence type="ECO:0000313" key="2">
    <source>
        <dbReference type="Proteomes" id="UP000317176"/>
    </source>
</evidence>
<reference evidence="1 2" key="1">
    <citation type="journal article" date="2015" name="Stand. Genomic Sci.">
        <title>Genomic Encyclopedia of Bacterial and Archaeal Type Strains, Phase III: the genomes of soil and plant-associated and newly described type strains.</title>
        <authorList>
            <person name="Whitman W.B."/>
            <person name="Woyke T."/>
            <person name="Klenk H.P."/>
            <person name="Zhou Y."/>
            <person name="Lilburn T.G."/>
            <person name="Beck B.J."/>
            <person name="De Vos P."/>
            <person name="Vandamme P."/>
            <person name="Eisen J.A."/>
            <person name="Garrity G."/>
            <person name="Hugenholtz P."/>
            <person name="Kyrpides N.C."/>
        </authorList>
    </citation>
    <scope>NUCLEOTIDE SEQUENCE [LARGE SCALE GENOMIC DNA]</scope>
    <source>
        <strain evidence="1 2">CGMCC 1.10947</strain>
    </source>
</reference>
<keyword evidence="1" id="KW-0645">Protease</keyword>
<organism evidence="1 2">
    <name type="scientific">Bradyrhizobium daqingense</name>
    <dbReference type="NCBI Taxonomy" id="993502"/>
    <lineage>
        <taxon>Bacteria</taxon>
        <taxon>Pseudomonadati</taxon>
        <taxon>Pseudomonadota</taxon>
        <taxon>Alphaproteobacteria</taxon>
        <taxon>Hyphomicrobiales</taxon>
        <taxon>Nitrobacteraceae</taxon>
        <taxon>Bradyrhizobium</taxon>
    </lineage>
</organism>
<keyword evidence="2" id="KW-1185">Reference proteome</keyword>
<keyword evidence="1" id="KW-0378">Hydrolase</keyword>
<gene>
    <name evidence="1" type="ORF">IQ17_00605</name>
</gene>
<comment type="caution">
    <text evidence="1">The sequence shown here is derived from an EMBL/GenBank/DDBJ whole genome shotgun (WGS) entry which is preliminary data.</text>
</comment>
<accession>A0A562LUZ4</accession>
<dbReference type="AlphaFoldDB" id="A0A562LUZ4"/>
<protein>
    <submittedName>
        <fullName evidence="1">Tripeptide aminopeptidase</fullName>
    </submittedName>
</protein>
<dbReference type="SUPFAM" id="SSF53187">
    <property type="entry name" value="Zn-dependent exopeptidases"/>
    <property type="match status" value="1"/>
</dbReference>
<evidence type="ECO:0000313" key="1">
    <source>
        <dbReference type="EMBL" id="TWI11454.1"/>
    </source>
</evidence>
<dbReference type="EMBL" id="VLKL01000001">
    <property type="protein sequence ID" value="TWI11454.1"/>
    <property type="molecule type" value="Genomic_DNA"/>
</dbReference>
<dbReference type="GO" id="GO:0004177">
    <property type="term" value="F:aminopeptidase activity"/>
    <property type="evidence" value="ECO:0007669"/>
    <property type="project" value="UniProtKB-KW"/>
</dbReference>
<keyword evidence="1" id="KW-0031">Aminopeptidase</keyword>
<sequence length="123" mass="13069">MPVDTKAATDRLMRFLSVEGITGQEAAIGRELTAALKQAGVPAKAIRLDDANSRIPVPTETGNLIVDLPGRGALHNQPRIMFMTHMDTVPLCAGAKPRNPAARSSTRRRPRSAATIAAAAACW</sequence>
<dbReference type="Gene3D" id="3.40.630.10">
    <property type="entry name" value="Zn peptidases"/>
    <property type="match status" value="1"/>
</dbReference>